<dbReference type="PANTHER" id="PTHR39179:SF3">
    <property type="entry name" value="COTS-RELATED PROTEIN"/>
    <property type="match status" value="1"/>
</dbReference>
<dbReference type="NCBIfam" id="TIGR02904">
    <property type="entry name" value="spore_ysxE"/>
    <property type="match status" value="1"/>
</dbReference>
<accession>A0ABU6NVE0</accession>
<keyword evidence="2" id="KW-0946">Virion</keyword>
<organism evidence="2 3">
    <name type="scientific">Metabacillus fastidiosus</name>
    <dbReference type="NCBI Taxonomy" id="1458"/>
    <lineage>
        <taxon>Bacteria</taxon>
        <taxon>Bacillati</taxon>
        <taxon>Bacillota</taxon>
        <taxon>Bacilli</taxon>
        <taxon>Bacillales</taxon>
        <taxon>Bacillaceae</taxon>
        <taxon>Metabacillus</taxon>
    </lineage>
</organism>
<dbReference type="Gene3D" id="3.90.1200.10">
    <property type="match status" value="1"/>
</dbReference>
<protein>
    <submittedName>
        <fullName evidence="2">Spore coat protein YsxE</fullName>
    </submittedName>
</protein>
<feature type="coiled-coil region" evidence="1">
    <location>
        <begin position="134"/>
        <end position="195"/>
    </location>
</feature>
<keyword evidence="1" id="KW-0175">Coiled coil</keyword>
<dbReference type="RefSeq" id="WP_327999036.1">
    <property type="nucleotide sequence ID" value="NZ_JARTFS010000005.1"/>
</dbReference>
<evidence type="ECO:0000313" key="3">
    <source>
        <dbReference type="Proteomes" id="UP001342826"/>
    </source>
</evidence>
<keyword evidence="2" id="KW-0167">Capsid protein</keyword>
<dbReference type="InterPro" id="IPR011009">
    <property type="entry name" value="Kinase-like_dom_sf"/>
</dbReference>
<sequence>MDEIKQVLEQYDIKPTYIESINDRVNKVHTTTYSFILKKLSNKRNPQFIKFLPQLEQSQYKNYVQIFPNRYKQLLTMHKNNFYYLMPCLQNELADERNEKHLYLFKEAARLHQRTEKEQKLKEDESASHYESVLEKWNEEQALYERYVEQCEKQLYLAPFELQAVTYFIEVSRAIDFAKGKLADWEEEMKEKEATRIVMNHGRLSSHHFLYDEKGTGFFINLEEARMASPIEDMILFLNRTLKTYPTQCDDCVNWFYEYQQYYPFKEEEMHLFLSYLSYPASILRIIKTNTQNKQKELSRNRKLLKAYWQFKNIEYFVMRVSEIEEKKRQEKEGNEAAT</sequence>
<comment type="caution">
    <text evidence="2">The sequence shown here is derived from an EMBL/GenBank/DDBJ whole genome shotgun (WGS) entry which is preliminary data.</text>
</comment>
<reference evidence="2 3" key="1">
    <citation type="submission" date="2023-03" db="EMBL/GenBank/DDBJ databases">
        <title>Bacillus Genome Sequencing.</title>
        <authorList>
            <person name="Dunlap C."/>
        </authorList>
    </citation>
    <scope>NUCLEOTIDE SEQUENCE [LARGE SCALE GENOMIC DNA]</scope>
    <source>
        <strain evidence="2 3">NRS-1717</strain>
    </source>
</reference>
<dbReference type="InterPro" id="IPR014253">
    <property type="entry name" value="Spore_coat_YsxE"/>
</dbReference>
<dbReference type="PANTHER" id="PTHR39179">
    <property type="entry name" value="SPORE COAT PROTEIN I"/>
    <property type="match status" value="1"/>
</dbReference>
<dbReference type="Proteomes" id="UP001342826">
    <property type="component" value="Unassembled WGS sequence"/>
</dbReference>
<gene>
    <name evidence="2" type="primary">ysxE</name>
    <name evidence="2" type="ORF">P9271_07135</name>
</gene>
<proteinExistence type="predicted"/>
<dbReference type="InterPro" id="IPR047175">
    <property type="entry name" value="CotS-like"/>
</dbReference>
<evidence type="ECO:0000256" key="1">
    <source>
        <dbReference type="SAM" id="Coils"/>
    </source>
</evidence>
<evidence type="ECO:0000313" key="2">
    <source>
        <dbReference type="EMBL" id="MED4401107.1"/>
    </source>
</evidence>
<dbReference type="Gene3D" id="3.30.200.20">
    <property type="entry name" value="Phosphorylase Kinase, domain 1"/>
    <property type="match status" value="1"/>
</dbReference>
<keyword evidence="3" id="KW-1185">Reference proteome</keyword>
<name>A0ABU6NVE0_9BACI</name>
<dbReference type="EMBL" id="JARTFS010000005">
    <property type="protein sequence ID" value="MED4401107.1"/>
    <property type="molecule type" value="Genomic_DNA"/>
</dbReference>
<dbReference type="SUPFAM" id="SSF56112">
    <property type="entry name" value="Protein kinase-like (PK-like)"/>
    <property type="match status" value="1"/>
</dbReference>